<dbReference type="SMART" id="SM00054">
    <property type="entry name" value="EFh"/>
    <property type="match status" value="4"/>
</dbReference>
<dbReference type="SUPFAM" id="SSF47473">
    <property type="entry name" value="EF-hand"/>
    <property type="match status" value="1"/>
</dbReference>
<dbReference type="PROSITE" id="PS00018">
    <property type="entry name" value="EF_HAND_1"/>
    <property type="match status" value="4"/>
</dbReference>
<feature type="domain" description="EF-hand" evidence="3">
    <location>
        <begin position="12"/>
        <end position="47"/>
    </location>
</feature>
<dbReference type="GO" id="GO:0005509">
    <property type="term" value="F:calcium ion binding"/>
    <property type="evidence" value="ECO:0007669"/>
    <property type="project" value="InterPro"/>
</dbReference>
<keyword evidence="1" id="KW-0677">Repeat</keyword>
<name>A0A7E4VSS0_PANRE</name>
<dbReference type="WBParaSite" id="Pan_g24107.t2">
    <property type="protein sequence ID" value="Pan_g24107.t2"/>
    <property type="gene ID" value="Pan_g24107"/>
</dbReference>
<feature type="domain" description="EF-hand" evidence="3">
    <location>
        <begin position="48"/>
        <end position="83"/>
    </location>
</feature>
<dbReference type="FunFam" id="1.10.238.10:FF:000003">
    <property type="entry name" value="Calmodulin A"/>
    <property type="match status" value="1"/>
</dbReference>
<dbReference type="Pfam" id="PF13499">
    <property type="entry name" value="EF-hand_7"/>
    <property type="match status" value="2"/>
</dbReference>
<evidence type="ECO:0000313" key="4">
    <source>
        <dbReference type="Proteomes" id="UP000492821"/>
    </source>
</evidence>
<feature type="domain" description="EF-hand" evidence="3">
    <location>
        <begin position="121"/>
        <end position="152"/>
    </location>
</feature>
<dbReference type="Proteomes" id="UP000492821">
    <property type="component" value="Unassembled WGS sequence"/>
</dbReference>
<dbReference type="InterPro" id="IPR011992">
    <property type="entry name" value="EF-hand-dom_pair"/>
</dbReference>
<dbReference type="CDD" id="cd00051">
    <property type="entry name" value="EFh"/>
    <property type="match status" value="1"/>
</dbReference>
<reference evidence="4" key="1">
    <citation type="journal article" date="2013" name="Genetics">
        <title>The draft genome and transcriptome of Panagrellus redivivus are shaped by the harsh demands of a free-living lifestyle.</title>
        <authorList>
            <person name="Srinivasan J."/>
            <person name="Dillman A.R."/>
            <person name="Macchietto M.G."/>
            <person name="Heikkinen L."/>
            <person name="Lakso M."/>
            <person name="Fracchia K.M."/>
            <person name="Antoshechkin I."/>
            <person name="Mortazavi A."/>
            <person name="Wong G."/>
            <person name="Sternberg P.W."/>
        </authorList>
    </citation>
    <scope>NUCLEOTIDE SEQUENCE [LARGE SCALE GENOMIC DNA]</scope>
    <source>
        <strain evidence="4">MT8872</strain>
    </source>
</reference>
<keyword evidence="2" id="KW-0106">Calcium</keyword>
<dbReference type="PANTHER" id="PTHR23050">
    <property type="entry name" value="CALCIUM BINDING PROTEIN"/>
    <property type="match status" value="1"/>
</dbReference>
<keyword evidence="4" id="KW-1185">Reference proteome</keyword>
<dbReference type="PROSITE" id="PS50222">
    <property type="entry name" value="EF_HAND_2"/>
    <property type="match status" value="4"/>
</dbReference>
<dbReference type="InterPro" id="IPR002048">
    <property type="entry name" value="EF_hand_dom"/>
</dbReference>
<evidence type="ECO:0000256" key="2">
    <source>
        <dbReference type="ARBA" id="ARBA00022837"/>
    </source>
</evidence>
<proteinExistence type="predicted"/>
<evidence type="ECO:0000259" key="3">
    <source>
        <dbReference type="PROSITE" id="PS50222"/>
    </source>
</evidence>
<evidence type="ECO:0000256" key="1">
    <source>
        <dbReference type="ARBA" id="ARBA00022737"/>
    </source>
</evidence>
<dbReference type="InterPro" id="IPR018247">
    <property type="entry name" value="EF_Hand_1_Ca_BS"/>
</dbReference>
<dbReference type="InterPro" id="IPR050145">
    <property type="entry name" value="Centrin_CML-like"/>
</dbReference>
<reference evidence="5" key="2">
    <citation type="submission" date="2020-10" db="UniProtKB">
        <authorList>
            <consortium name="WormBaseParasite"/>
        </authorList>
    </citation>
    <scope>IDENTIFICATION</scope>
</reference>
<dbReference type="AlphaFoldDB" id="A0A7E4VSS0"/>
<organism evidence="4 5">
    <name type="scientific">Panagrellus redivivus</name>
    <name type="common">Microworm</name>
    <dbReference type="NCBI Taxonomy" id="6233"/>
    <lineage>
        <taxon>Eukaryota</taxon>
        <taxon>Metazoa</taxon>
        <taxon>Ecdysozoa</taxon>
        <taxon>Nematoda</taxon>
        <taxon>Chromadorea</taxon>
        <taxon>Rhabditida</taxon>
        <taxon>Tylenchina</taxon>
        <taxon>Panagrolaimomorpha</taxon>
        <taxon>Panagrolaimoidea</taxon>
        <taxon>Panagrolaimidae</taxon>
        <taxon>Panagrellus</taxon>
    </lineage>
</organism>
<protein>
    <submittedName>
        <fullName evidence="5">Calmodulin</fullName>
    </submittedName>
</protein>
<dbReference type="Gene3D" id="1.10.238.10">
    <property type="entry name" value="EF-hand"/>
    <property type="match status" value="3"/>
</dbReference>
<evidence type="ECO:0000313" key="5">
    <source>
        <dbReference type="WBParaSite" id="Pan_g24107.t2"/>
    </source>
</evidence>
<accession>A0A7E4VSS0</accession>
<feature type="domain" description="EF-hand" evidence="3">
    <location>
        <begin position="85"/>
        <end position="120"/>
    </location>
</feature>
<sequence length="152" mass="17612">MTAAYICRRYILDDEQLSDTFDLLDVDKDGRLSRVEIAALLRTIKVEPTRIELDFIFNEMDRDKSGKINKEEFVNYMRSPPIHRITMSELEQQFKQFDRDGDGSITSAELAQMLAETADLHDKQAITDMFEATDTNGDGRISFIEFVKMMKE</sequence>